<comment type="similarity">
    <text evidence="1">Belongs to the LOR family.</text>
</comment>
<dbReference type="PANTHER" id="PTHR31087:SF60">
    <property type="entry name" value="PROTEIN LURP-ONE-RELATED 5"/>
    <property type="match status" value="1"/>
</dbReference>
<evidence type="ECO:0000313" key="3">
    <source>
        <dbReference type="Proteomes" id="UP001318860"/>
    </source>
</evidence>
<gene>
    <name evidence="2" type="ORF">DH2020_038275</name>
</gene>
<evidence type="ECO:0008006" key="4">
    <source>
        <dbReference type="Google" id="ProtNLM"/>
    </source>
</evidence>
<comment type="caution">
    <text evidence="2">The sequence shown here is derived from an EMBL/GenBank/DDBJ whole genome shotgun (WGS) entry which is preliminary data.</text>
</comment>
<evidence type="ECO:0000256" key="1">
    <source>
        <dbReference type="ARBA" id="ARBA00005437"/>
    </source>
</evidence>
<dbReference type="InterPro" id="IPR038595">
    <property type="entry name" value="LOR_sf"/>
</dbReference>
<protein>
    <recommendedName>
        <fullName evidence="4">Protein LURP-one-related 5-like</fullName>
    </recommendedName>
</protein>
<dbReference type="Pfam" id="PF04525">
    <property type="entry name" value="LOR"/>
    <property type="match status" value="1"/>
</dbReference>
<keyword evidence="3" id="KW-1185">Reference proteome</keyword>
<dbReference type="InterPro" id="IPR007612">
    <property type="entry name" value="LOR"/>
</dbReference>
<accession>A0ABR0UZ04</accession>
<dbReference type="Proteomes" id="UP001318860">
    <property type="component" value="Unassembled WGS sequence"/>
</dbReference>
<proteinExistence type="inferred from homology"/>
<dbReference type="EMBL" id="JABTTQ020001841">
    <property type="protein sequence ID" value="KAK6127973.1"/>
    <property type="molecule type" value="Genomic_DNA"/>
</dbReference>
<dbReference type="PANTHER" id="PTHR31087">
    <property type="match status" value="1"/>
</dbReference>
<evidence type="ECO:0000313" key="2">
    <source>
        <dbReference type="EMBL" id="KAK6127973.1"/>
    </source>
</evidence>
<dbReference type="InterPro" id="IPR025659">
    <property type="entry name" value="Tubby-like_C"/>
</dbReference>
<sequence>MNTNTVGAIVEEGFVYTQETHLTVLKSSLFFAGDGFAAYDSNGAVVFRVDSYGRESGDTGELVLMDAAGRCLLTVRRKWPSLHHRWEGFAGERISEQTPLFSVHRSSMIGRSSMAVEVYTKPGEEYQIDGSFGLRKCTILNADREAVAEIRRKVDSYANLELGKEVFLLSLKPGFDGAFAMGLVLILDQIQGANYEDDDGVVNWADSEPPSPTMLGAHLASSGPFGSEIGPGMTGSSPRISPMG</sequence>
<reference evidence="2 3" key="1">
    <citation type="journal article" date="2021" name="Comput. Struct. Biotechnol. J.">
        <title>De novo genome assembly of the potent medicinal plant Rehmannia glutinosa using nanopore technology.</title>
        <authorList>
            <person name="Ma L."/>
            <person name="Dong C."/>
            <person name="Song C."/>
            <person name="Wang X."/>
            <person name="Zheng X."/>
            <person name="Niu Y."/>
            <person name="Chen S."/>
            <person name="Feng W."/>
        </authorList>
    </citation>
    <scope>NUCLEOTIDE SEQUENCE [LARGE SCALE GENOMIC DNA]</scope>
    <source>
        <strain evidence="2">DH-2019</strain>
    </source>
</reference>
<dbReference type="Gene3D" id="2.40.160.200">
    <property type="entry name" value="LURP1-related"/>
    <property type="match status" value="1"/>
</dbReference>
<organism evidence="2 3">
    <name type="scientific">Rehmannia glutinosa</name>
    <name type="common">Chinese foxglove</name>
    <dbReference type="NCBI Taxonomy" id="99300"/>
    <lineage>
        <taxon>Eukaryota</taxon>
        <taxon>Viridiplantae</taxon>
        <taxon>Streptophyta</taxon>
        <taxon>Embryophyta</taxon>
        <taxon>Tracheophyta</taxon>
        <taxon>Spermatophyta</taxon>
        <taxon>Magnoliopsida</taxon>
        <taxon>eudicotyledons</taxon>
        <taxon>Gunneridae</taxon>
        <taxon>Pentapetalae</taxon>
        <taxon>asterids</taxon>
        <taxon>lamiids</taxon>
        <taxon>Lamiales</taxon>
        <taxon>Orobanchaceae</taxon>
        <taxon>Rehmannieae</taxon>
        <taxon>Rehmannia</taxon>
    </lineage>
</organism>
<dbReference type="SUPFAM" id="SSF54518">
    <property type="entry name" value="Tubby C-terminal domain-like"/>
    <property type="match status" value="1"/>
</dbReference>
<name>A0ABR0UZ04_REHGL</name>